<dbReference type="InterPro" id="IPR011335">
    <property type="entry name" value="Restrct_endonuc-II-like"/>
</dbReference>
<keyword evidence="2" id="KW-0255">Endonuclease</keyword>
<organism evidence="2 3">
    <name type="scientific">Limnothrix redekei LRLZ20PSL1</name>
    <dbReference type="NCBI Taxonomy" id="3112953"/>
    <lineage>
        <taxon>Bacteria</taxon>
        <taxon>Bacillati</taxon>
        <taxon>Cyanobacteriota</taxon>
        <taxon>Cyanophyceae</taxon>
        <taxon>Pseudanabaenales</taxon>
        <taxon>Pseudanabaenaceae</taxon>
        <taxon>Limnothrix</taxon>
    </lineage>
</organism>
<reference evidence="3" key="1">
    <citation type="journal article" date="2024" name="Algal Res.">
        <title>Biochemical, toxicological and genomic investigation of a high-biomass producing Limnothrix strain isolated from Italian shallow drinking water reservoir.</title>
        <authorList>
            <person name="Simonazzi M."/>
            <person name="Shishido T.K."/>
            <person name="Delbaje E."/>
            <person name="Wahlsten M."/>
            <person name="Fewer D.P."/>
            <person name="Sivonen K."/>
            <person name="Pezzolesi L."/>
            <person name="Pistocchi R."/>
        </authorList>
    </citation>
    <scope>NUCLEOTIDE SEQUENCE [LARGE SCALE GENOMIC DNA]</scope>
    <source>
        <strain evidence="3">LRLZ20PSL1</strain>
    </source>
</reference>
<gene>
    <name evidence="2" type="ORF">VPK24_04990</name>
</gene>
<dbReference type="Pfam" id="PF05685">
    <property type="entry name" value="Uma2"/>
    <property type="match status" value="1"/>
</dbReference>
<dbReference type="SUPFAM" id="SSF52980">
    <property type="entry name" value="Restriction endonuclease-like"/>
    <property type="match status" value="1"/>
</dbReference>
<dbReference type="Gene3D" id="3.90.1570.10">
    <property type="entry name" value="tt1808, chain A"/>
    <property type="match status" value="1"/>
</dbReference>
<protein>
    <submittedName>
        <fullName evidence="2">Uma2 family endonuclease</fullName>
    </submittedName>
</protein>
<keyword evidence="3" id="KW-1185">Reference proteome</keyword>
<dbReference type="InterPro" id="IPR008538">
    <property type="entry name" value="Uma2"/>
</dbReference>
<dbReference type="InterPro" id="IPR012296">
    <property type="entry name" value="Nuclease_put_TT1808"/>
</dbReference>
<dbReference type="RefSeq" id="WP_393011004.1">
    <property type="nucleotide sequence ID" value="NZ_JAZAQF010000028.1"/>
</dbReference>
<evidence type="ECO:0000313" key="3">
    <source>
        <dbReference type="Proteomes" id="UP001604335"/>
    </source>
</evidence>
<dbReference type="Proteomes" id="UP001604335">
    <property type="component" value="Unassembled WGS sequence"/>
</dbReference>
<evidence type="ECO:0000313" key="2">
    <source>
        <dbReference type="EMBL" id="MFG3816983.1"/>
    </source>
</evidence>
<dbReference type="PANTHER" id="PTHR36558">
    <property type="entry name" value="GLR1098 PROTEIN"/>
    <property type="match status" value="1"/>
</dbReference>
<feature type="domain" description="Putative restriction endonuclease" evidence="1">
    <location>
        <begin position="10"/>
        <end position="168"/>
    </location>
</feature>
<keyword evidence="2" id="KW-0540">Nuclease</keyword>
<dbReference type="PANTHER" id="PTHR36558:SF1">
    <property type="entry name" value="RESTRICTION ENDONUCLEASE DOMAIN-CONTAINING PROTEIN-RELATED"/>
    <property type="match status" value="1"/>
</dbReference>
<evidence type="ECO:0000259" key="1">
    <source>
        <dbReference type="Pfam" id="PF05685"/>
    </source>
</evidence>
<accession>A0ABW7C802</accession>
<name>A0ABW7C802_9CYAN</name>
<dbReference type="GO" id="GO:0004519">
    <property type="term" value="F:endonuclease activity"/>
    <property type="evidence" value="ECO:0007669"/>
    <property type="project" value="UniProtKB-KW"/>
</dbReference>
<dbReference type="CDD" id="cd06260">
    <property type="entry name" value="DUF820-like"/>
    <property type="match status" value="1"/>
</dbReference>
<comment type="caution">
    <text evidence="2">The sequence shown here is derived from an EMBL/GenBank/DDBJ whole genome shotgun (WGS) entry which is preliminary data.</text>
</comment>
<keyword evidence="2" id="KW-0378">Hydrolase</keyword>
<proteinExistence type="predicted"/>
<sequence>MIAAPQFLSPEEYLALEAQSDIRHEYLDGQAYAMAGGTDAHTTIALNLASELRSHLRGTGCRVFMSDMKVQINQGPKFFYPDVMVTCDPGDRDRQLYKSAPCLIGEVLSNSTEAFDRGRKFAAYRHLESLREYVLISAQQPQVDIFRRSSAGQWVLESYEGIDAKLALETVNYQAGFDRLYEDVIFDQIIPELLENQKVSVSLSGD</sequence>
<dbReference type="EMBL" id="JAZAQF010000028">
    <property type="protein sequence ID" value="MFG3816983.1"/>
    <property type="molecule type" value="Genomic_DNA"/>
</dbReference>